<gene>
    <name evidence="2" type="ORF">TVAG_303410</name>
</gene>
<reference evidence="2" key="2">
    <citation type="journal article" date="2007" name="Science">
        <title>Draft genome sequence of the sexually transmitted pathogen Trichomonas vaginalis.</title>
        <authorList>
            <person name="Carlton J.M."/>
            <person name="Hirt R.P."/>
            <person name="Silva J.C."/>
            <person name="Delcher A.L."/>
            <person name="Schatz M."/>
            <person name="Zhao Q."/>
            <person name="Wortman J.R."/>
            <person name="Bidwell S.L."/>
            <person name="Alsmark U.C.M."/>
            <person name="Besteiro S."/>
            <person name="Sicheritz-Ponten T."/>
            <person name="Noel C.J."/>
            <person name="Dacks J.B."/>
            <person name="Foster P.G."/>
            <person name="Simillion C."/>
            <person name="Van de Peer Y."/>
            <person name="Miranda-Saavedra D."/>
            <person name="Barton G.J."/>
            <person name="Westrop G.D."/>
            <person name="Mueller S."/>
            <person name="Dessi D."/>
            <person name="Fiori P.L."/>
            <person name="Ren Q."/>
            <person name="Paulsen I."/>
            <person name="Zhang H."/>
            <person name="Bastida-Corcuera F.D."/>
            <person name="Simoes-Barbosa A."/>
            <person name="Brown M.T."/>
            <person name="Hayes R.D."/>
            <person name="Mukherjee M."/>
            <person name="Okumura C.Y."/>
            <person name="Schneider R."/>
            <person name="Smith A.J."/>
            <person name="Vanacova S."/>
            <person name="Villalvazo M."/>
            <person name="Haas B.J."/>
            <person name="Pertea M."/>
            <person name="Feldblyum T.V."/>
            <person name="Utterback T.R."/>
            <person name="Shu C.L."/>
            <person name="Osoegawa K."/>
            <person name="de Jong P.J."/>
            <person name="Hrdy I."/>
            <person name="Horvathova L."/>
            <person name="Zubacova Z."/>
            <person name="Dolezal P."/>
            <person name="Malik S.B."/>
            <person name="Logsdon J.M. Jr."/>
            <person name="Henze K."/>
            <person name="Gupta A."/>
            <person name="Wang C.C."/>
            <person name="Dunne R.L."/>
            <person name="Upcroft J.A."/>
            <person name="Upcroft P."/>
            <person name="White O."/>
            <person name="Salzberg S.L."/>
            <person name="Tang P."/>
            <person name="Chiu C.-H."/>
            <person name="Lee Y.-S."/>
            <person name="Embley T.M."/>
            <person name="Coombs G.H."/>
            <person name="Mottram J.C."/>
            <person name="Tachezy J."/>
            <person name="Fraser-Liggett C.M."/>
            <person name="Johnson P.J."/>
        </authorList>
    </citation>
    <scope>NUCLEOTIDE SEQUENCE [LARGE SCALE GENOMIC DNA]</scope>
    <source>
        <strain evidence="2">G3</strain>
    </source>
</reference>
<reference evidence="2" key="1">
    <citation type="submission" date="2006-10" db="EMBL/GenBank/DDBJ databases">
        <authorList>
            <person name="Amadeo P."/>
            <person name="Zhao Q."/>
            <person name="Wortman J."/>
            <person name="Fraser-Liggett C."/>
            <person name="Carlton J."/>
        </authorList>
    </citation>
    <scope>NUCLEOTIDE SEQUENCE</scope>
    <source>
        <strain evidence="2">G3</strain>
    </source>
</reference>
<dbReference type="AlphaFoldDB" id="A2DR23"/>
<dbReference type="VEuPathDB" id="TrichDB:TVAG_303410"/>
<dbReference type="KEGG" id="tva:4775137"/>
<keyword evidence="3" id="KW-1185">Reference proteome</keyword>
<dbReference type="RefSeq" id="XP_001329345.1">
    <property type="nucleotide sequence ID" value="XM_001329310.1"/>
</dbReference>
<proteinExistence type="predicted"/>
<evidence type="ECO:0000256" key="1">
    <source>
        <dbReference type="SAM" id="MobiDB-lite"/>
    </source>
</evidence>
<evidence type="ECO:0000313" key="3">
    <source>
        <dbReference type="Proteomes" id="UP000001542"/>
    </source>
</evidence>
<sequence length="334" mass="38752">MIKTITFDPRSSDEESDDLPVIIEKKQKENRSNPKVKRKTRSKPNTRQAVVFEDENNDNIVDKSNDGEEIAVTTQRKSQNIIREQINQPSIVQVQQNSETVKEEAVVSEESIENSSKSDKTSSNYIINYKFSYTGKLTTYKVIRKIVRHFYGSSTTFTMFLGEKQLFSSKYIPKHNYVPITNQQKCHFKDVDPIICLVIDQHLDQFSIREKTMTGTEIGGLKYTIASEVRARFRRIVFYVFSDDGSKNCYRFSSTIPEHLSDEFPKFDFEGRKYINSIKNNILHEQSIKRMCFYLRKVDENVVEIDTKCDIDPIFIFSLGISNFISKLCGLDVD</sequence>
<evidence type="ECO:0008006" key="4">
    <source>
        <dbReference type="Google" id="ProtNLM"/>
    </source>
</evidence>
<name>A2DR23_TRIV3</name>
<dbReference type="EMBL" id="DS113234">
    <property type="protein sequence ID" value="EAY17122.1"/>
    <property type="molecule type" value="Genomic_DNA"/>
</dbReference>
<accession>A2DR23</accession>
<feature type="region of interest" description="Disordered" evidence="1">
    <location>
        <begin position="1"/>
        <end position="48"/>
    </location>
</feature>
<dbReference type="VEuPathDB" id="TrichDB:TVAGG3_0694630"/>
<dbReference type="Proteomes" id="UP000001542">
    <property type="component" value="Unassembled WGS sequence"/>
</dbReference>
<feature type="compositionally biased region" description="Basic and acidic residues" evidence="1">
    <location>
        <begin position="23"/>
        <end position="32"/>
    </location>
</feature>
<dbReference type="InParanoid" id="A2DR23"/>
<protein>
    <recommendedName>
        <fullName evidence="4">Tubby C-terminal domain-containing protein</fullName>
    </recommendedName>
</protein>
<organism evidence="2 3">
    <name type="scientific">Trichomonas vaginalis (strain ATCC PRA-98 / G3)</name>
    <dbReference type="NCBI Taxonomy" id="412133"/>
    <lineage>
        <taxon>Eukaryota</taxon>
        <taxon>Metamonada</taxon>
        <taxon>Parabasalia</taxon>
        <taxon>Trichomonadida</taxon>
        <taxon>Trichomonadidae</taxon>
        <taxon>Trichomonas</taxon>
    </lineage>
</organism>
<evidence type="ECO:0000313" key="2">
    <source>
        <dbReference type="EMBL" id="EAY17122.1"/>
    </source>
</evidence>
<feature type="compositionally biased region" description="Basic residues" evidence="1">
    <location>
        <begin position="34"/>
        <end position="44"/>
    </location>
</feature>